<evidence type="ECO:0000313" key="1">
    <source>
        <dbReference type="EMBL" id="EEF27757.1"/>
    </source>
</evidence>
<reference evidence="2" key="1">
    <citation type="journal article" date="2010" name="Nat. Biotechnol.">
        <title>Draft genome sequence of the oilseed species Ricinus communis.</title>
        <authorList>
            <person name="Chan A.P."/>
            <person name="Crabtree J."/>
            <person name="Zhao Q."/>
            <person name="Lorenzi H."/>
            <person name="Orvis J."/>
            <person name="Puiu D."/>
            <person name="Melake-Berhan A."/>
            <person name="Jones K.M."/>
            <person name="Redman J."/>
            <person name="Chen G."/>
            <person name="Cahoon E.B."/>
            <person name="Gedil M."/>
            <person name="Stanke M."/>
            <person name="Haas B.J."/>
            <person name="Wortman J.R."/>
            <person name="Fraser-Liggett C.M."/>
            <person name="Ravel J."/>
            <person name="Rabinowicz P.D."/>
        </authorList>
    </citation>
    <scope>NUCLEOTIDE SEQUENCE [LARGE SCALE GENOMIC DNA]</scope>
    <source>
        <strain evidence="2">cv. Hale</strain>
    </source>
</reference>
<sequence length="252" mass="28052">MQQAHAHERHLVLLHDALDVGRHLGVALAEQHAVHETGGDGIAAGGAVPRGLNAAAVGGAPRLDQRLRFFQRVAVVEVGEIFKQILLLLLRVQRIEQAQLIIRALQLAHGLVLLLRGGQQRELHRLAALVAMLFHFRAHQQVGDQPRLVVLHRRQRNARARQRLHGLLQGGRGQVILNRIAIRIARVARQRHLESLVLADIQLDHQGLGIEQCARCHLVKRIETVASHMNRAVQITGLAVMRHPVQLAAMLR</sequence>
<organism evidence="1 2">
    <name type="scientific">Ricinus communis</name>
    <name type="common">Castor bean</name>
    <dbReference type="NCBI Taxonomy" id="3988"/>
    <lineage>
        <taxon>Eukaryota</taxon>
        <taxon>Viridiplantae</taxon>
        <taxon>Streptophyta</taxon>
        <taxon>Embryophyta</taxon>
        <taxon>Tracheophyta</taxon>
        <taxon>Spermatophyta</taxon>
        <taxon>Magnoliopsida</taxon>
        <taxon>eudicotyledons</taxon>
        <taxon>Gunneridae</taxon>
        <taxon>Pentapetalae</taxon>
        <taxon>rosids</taxon>
        <taxon>fabids</taxon>
        <taxon>Malpighiales</taxon>
        <taxon>Euphorbiaceae</taxon>
        <taxon>Acalyphoideae</taxon>
        <taxon>Acalypheae</taxon>
        <taxon>Ricinus</taxon>
    </lineage>
</organism>
<accession>B9T8Q4</accession>
<dbReference type="AlphaFoldDB" id="B9T8Q4"/>
<evidence type="ECO:0000313" key="2">
    <source>
        <dbReference type="Proteomes" id="UP000008311"/>
    </source>
</evidence>
<protein>
    <submittedName>
        <fullName evidence="1">Uncharacterized protein</fullName>
    </submittedName>
</protein>
<keyword evidence="2" id="KW-1185">Reference proteome</keyword>
<name>B9T8Q4_RICCO</name>
<proteinExistence type="predicted"/>
<dbReference type="EMBL" id="EQ975162">
    <property type="protein sequence ID" value="EEF27757.1"/>
    <property type="molecule type" value="Genomic_DNA"/>
</dbReference>
<dbReference type="Proteomes" id="UP000008311">
    <property type="component" value="Unassembled WGS sequence"/>
</dbReference>
<dbReference type="InParanoid" id="B9T8Q4"/>
<gene>
    <name evidence="1" type="ORF">RCOM_0386240</name>
</gene>